<accession>Q2LEA0</accession>
<feature type="region of interest" description="Disordered" evidence="1">
    <location>
        <begin position="70"/>
        <end position="125"/>
    </location>
</feature>
<feature type="region of interest" description="Disordered" evidence="1">
    <location>
        <begin position="1"/>
        <end position="48"/>
    </location>
</feature>
<sequence length="168" mass="20087">MKRNASYFHRDEKFKKSRSDNSESGLRSRRPVQEDERLQRRRKEWFIQQKREREHEKLKKKMIFEYELQRKKELAKRNRTRNRSRSLESQNRNNASTANTSTALTLSEKLESSDDTSFYRGPEGTLINPSDLRKIKINIRRVLPGKPTTGELLRDIVNPEDVVLKRRT</sequence>
<feature type="non-terminal residue" evidence="3">
    <location>
        <position position="168"/>
    </location>
</feature>
<dbReference type="EMBL" id="DQ324938">
    <property type="protein sequence ID" value="ABC61574.1"/>
    <property type="molecule type" value="Genomic_DNA"/>
</dbReference>
<protein>
    <submittedName>
        <fullName evidence="3">Complementary sex determiner</fullName>
    </submittedName>
</protein>
<reference evidence="3" key="1">
    <citation type="journal article" date="2006" name="Genome Res.">
        <title>Evolution of the complementary sex-determination gene of honey bees: balancing selection and trans-species polymorphisms.</title>
        <authorList>
            <person name="Cho S."/>
            <person name="Huang Z.Y."/>
            <person name="Green D.R."/>
            <person name="Smith D.R."/>
            <person name="Zhang J."/>
        </authorList>
    </citation>
    <scope>NUCLEOTIDE SEQUENCE</scope>
</reference>
<proteinExistence type="predicted"/>
<feature type="compositionally biased region" description="Low complexity" evidence="1">
    <location>
        <begin position="93"/>
        <end position="107"/>
    </location>
</feature>
<feature type="domain" description="Complementary sex determination N-terminal" evidence="2">
    <location>
        <begin position="39"/>
        <end position="167"/>
    </location>
</feature>
<gene>
    <name evidence="3" type="primary">csd</name>
</gene>
<evidence type="ECO:0000313" key="3">
    <source>
        <dbReference type="EMBL" id="ABC61574.1"/>
    </source>
</evidence>
<name>Q2LEA0_APICE</name>
<feature type="compositionally biased region" description="Basic and acidic residues" evidence="1">
    <location>
        <begin position="8"/>
        <end position="21"/>
    </location>
</feature>
<dbReference type="Pfam" id="PF12278">
    <property type="entry name" value="SDP_N"/>
    <property type="match status" value="1"/>
</dbReference>
<organism evidence="3">
    <name type="scientific">Apis cerana</name>
    <name type="common">Indian honeybee</name>
    <dbReference type="NCBI Taxonomy" id="7461"/>
    <lineage>
        <taxon>Eukaryota</taxon>
        <taxon>Metazoa</taxon>
        <taxon>Ecdysozoa</taxon>
        <taxon>Arthropoda</taxon>
        <taxon>Hexapoda</taxon>
        <taxon>Insecta</taxon>
        <taxon>Pterygota</taxon>
        <taxon>Neoptera</taxon>
        <taxon>Endopterygota</taxon>
        <taxon>Hymenoptera</taxon>
        <taxon>Apocrita</taxon>
        <taxon>Aculeata</taxon>
        <taxon>Apoidea</taxon>
        <taxon>Anthophila</taxon>
        <taxon>Apidae</taxon>
        <taxon>Apis</taxon>
    </lineage>
</organism>
<dbReference type="InterPro" id="IPR022063">
    <property type="entry name" value="Sex_determin_N"/>
</dbReference>
<dbReference type="AlphaFoldDB" id="Q2LEA0"/>
<evidence type="ECO:0000256" key="1">
    <source>
        <dbReference type="SAM" id="MobiDB-lite"/>
    </source>
</evidence>
<evidence type="ECO:0000259" key="2">
    <source>
        <dbReference type="Pfam" id="PF12278"/>
    </source>
</evidence>